<dbReference type="Pfam" id="PF13556">
    <property type="entry name" value="HTH_30"/>
    <property type="match status" value="1"/>
</dbReference>
<dbReference type="Proteomes" id="UP000655208">
    <property type="component" value="Unassembled WGS sequence"/>
</dbReference>
<comment type="caution">
    <text evidence="2">The sequence shown here is derived from an EMBL/GenBank/DDBJ whole genome shotgun (WGS) entry which is preliminary data.</text>
</comment>
<proteinExistence type="predicted"/>
<dbReference type="PANTHER" id="PTHR33744:SF1">
    <property type="entry name" value="DNA-BINDING TRANSCRIPTIONAL ACTIVATOR ADER"/>
    <property type="match status" value="1"/>
</dbReference>
<evidence type="ECO:0000313" key="2">
    <source>
        <dbReference type="EMBL" id="GGM04527.1"/>
    </source>
</evidence>
<dbReference type="Gene3D" id="1.10.10.2840">
    <property type="entry name" value="PucR C-terminal helix-turn-helix domain"/>
    <property type="match status" value="1"/>
</dbReference>
<sequence length="505" mass="54109">MTGLDLTALLAEPANGALRHVAGPDEGDWPTALLALTEELLETAGAGRLAVVATPLPREPWRVDALLRRVHERGYSALAVPGAERLDAGARRLAARIGLAVLAVERPVELAETSWRLAVARDALVLDLVRRLTVAFRHPARDLADLLSHLAAAAGAGVALLDATGVVEEHGGELAPWLGGHADLVRWDRWTDIVASPEMSVATVRVDSPSRPGLRLAFFAPGIRDAQVDALAVAAEIAMPAVAARILIDEVNTVTDASVSSDLLHDFLVSGDAHHEDVDRRMTERGWRTTGYHLGFRVIGRTRVDTLALLRAVSGALGPLGIESHAAAHGQGVTAWLRWVRIPARRDLERHVHELRAVHETLRRSFNVASGVGSLQAERAGLAATIGEAGDAARIAAQRSATNWFVRVDGLGLEQLLLARTENDTFLPAAESLLAPLRGDDDVLLTTLTSYLDHESGIAATADALGVHRNTVTGRIQRIQETLGVDMHDPSVRLALHLACRAVLR</sequence>
<organism evidence="2 3">
    <name type="scientific">Nakamurella endophytica</name>
    <dbReference type="NCBI Taxonomy" id="1748367"/>
    <lineage>
        <taxon>Bacteria</taxon>
        <taxon>Bacillati</taxon>
        <taxon>Actinomycetota</taxon>
        <taxon>Actinomycetes</taxon>
        <taxon>Nakamurellales</taxon>
        <taxon>Nakamurellaceae</taxon>
        <taxon>Nakamurella</taxon>
    </lineage>
</organism>
<keyword evidence="3" id="KW-1185">Reference proteome</keyword>
<dbReference type="EMBL" id="BMNA01000004">
    <property type="protein sequence ID" value="GGM04527.1"/>
    <property type="molecule type" value="Genomic_DNA"/>
</dbReference>
<dbReference type="InterPro" id="IPR051448">
    <property type="entry name" value="CdaR-like_regulators"/>
</dbReference>
<dbReference type="RefSeq" id="WP_188942011.1">
    <property type="nucleotide sequence ID" value="NZ_BMNA01000004.1"/>
</dbReference>
<reference evidence="2" key="2">
    <citation type="submission" date="2020-09" db="EMBL/GenBank/DDBJ databases">
        <authorList>
            <person name="Sun Q."/>
            <person name="Zhou Y."/>
        </authorList>
    </citation>
    <scope>NUCLEOTIDE SEQUENCE</scope>
    <source>
        <strain evidence="2">CGMCC 4.7308</strain>
    </source>
</reference>
<evidence type="ECO:0000313" key="3">
    <source>
        <dbReference type="Proteomes" id="UP000655208"/>
    </source>
</evidence>
<dbReference type="AlphaFoldDB" id="A0A917WHX3"/>
<evidence type="ECO:0000259" key="1">
    <source>
        <dbReference type="Pfam" id="PF13556"/>
    </source>
</evidence>
<protein>
    <recommendedName>
        <fullName evidence="1">PucR C-terminal helix-turn-helix domain-containing protein</fullName>
    </recommendedName>
</protein>
<dbReference type="InterPro" id="IPR042070">
    <property type="entry name" value="PucR_C-HTH_sf"/>
</dbReference>
<accession>A0A917WHX3</accession>
<dbReference type="InterPro" id="IPR025736">
    <property type="entry name" value="PucR_C-HTH_dom"/>
</dbReference>
<reference evidence="2" key="1">
    <citation type="journal article" date="2014" name="Int. J. Syst. Evol. Microbiol.">
        <title>Complete genome sequence of Corynebacterium casei LMG S-19264T (=DSM 44701T), isolated from a smear-ripened cheese.</title>
        <authorList>
            <consortium name="US DOE Joint Genome Institute (JGI-PGF)"/>
            <person name="Walter F."/>
            <person name="Albersmeier A."/>
            <person name="Kalinowski J."/>
            <person name="Ruckert C."/>
        </authorList>
    </citation>
    <scope>NUCLEOTIDE SEQUENCE</scope>
    <source>
        <strain evidence="2">CGMCC 4.7308</strain>
    </source>
</reference>
<name>A0A917WHX3_9ACTN</name>
<dbReference type="PANTHER" id="PTHR33744">
    <property type="entry name" value="CARBOHYDRATE DIACID REGULATOR"/>
    <property type="match status" value="1"/>
</dbReference>
<gene>
    <name evidence="2" type="ORF">GCM10011594_25940</name>
</gene>
<feature type="domain" description="PucR C-terminal helix-turn-helix" evidence="1">
    <location>
        <begin position="444"/>
        <end position="502"/>
    </location>
</feature>